<dbReference type="GO" id="GO:0004252">
    <property type="term" value="F:serine-type endopeptidase activity"/>
    <property type="evidence" value="ECO:0007669"/>
    <property type="project" value="InterPro"/>
</dbReference>
<dbReference type="EMBL" id="JAGIBU010000001">
    <property type="protein sequence ID" value="MBS7823910.1"/>
    <property type="molecule type" value="Genomic_DNA"/>
</dbReference>
<dbReference type="InterPro" id="IPR005073">
    <property type="entry name" value="Peptidase_M74"/>
</dbReference>
<evidence type="ECO:0000256" key="3">
    <source>
        <dbReference type="ARBA" id="ARBA00022729"/>
    </source>
</evidence>
<dbReference type="GO" id="GO:0008237">
    <property type="term" value="F:metallopeptidase activity"/>
    <property type="evidence" value="ECO:0007669"/>
    <property type="project" value="UniProtKB-KW"/>
</dbReference>
<keyword evidence="6" id="KW-0862">Zinc</keyword>
<organism evidence="9 10">
    <name type="scientific">Wohlfahrtiimonas chitiniclastica</name>
    <dbReference type="NCBI Taxonomy" id="400946"/>
    <lineage>
        <taxon>Bacteria</taxon>
        <taxon>Pseudomonadati</taxon>
        <taxon>Pseudomonadota</taxon>
        <taxon>Gammaproteobacteria</taxon>
        <taxon>Cardiobacteriales</taxon>
        <taxon>Ignatzschineriaceae</taxon>
        <taxon>Wohlfahrtiimonas</taxon>
    </lineage>
</organism>
<dbReference type="Proteomes" id="UP000680020">
    <property type="component" value="Unassembled WGS sequence"/>
</dbReference>
<comment type="caution">
    <text evidence="9">The sequence shown here is derived from an EMBL/GenBank/DDBJ whole genome shotgun (WGS) entry which is preliminary data.</text>
</comment>
<sequence length="265" mass="29328">MKAWMAVGLLSLSLWGQGYANDTVIHGSYANGCFAGGITIPIRGIGYEQVRPSRARNYGDAALLSLIEHLGQFAKTQQTTVILGDMSQAHGGRMPYGHASHQIGLDVDIWFERIGAAGLQPNEKESLDTSSLVNAKTGQVVNWQPYYRDLLHQAAMYPQTERIFVNPVIKAHLCATEKDPAWLYKIRPWFGHDSHFHVRLKCPKNQPHCVPQAPVAKTSGCDADLNNWIKDQQDIALGLKKPSGNKKAPHKPAMPKACETILLNR</sequence>
<accession>A0AB35BXG6</accession>
<keyword evidence="4" id="KW-0574">Periplasm</keyword>
<evidence type="ECO:0000256" key="1">
    <source>
        <dbReference type="ARBA" id="ARBA00022670"/>
    </source>
</evidence>
<feature type="signal peptide" evidence="8">
    <location>
        <begin position="1"/>
        <end position="20"/>
    </location>
</feature>
<dbReference type="GO" id="GO:0046872">
    <property type="term" value="F:metal ion binding"/>
    <property type="evidence" value="ECO:0007669"/>
    <property type="project" value="UniProtKB-KW"/>
</dbReference>
<evidence type="ECO:0000256" key="8">
    <source>
        <dbReference type="SAM" id="SignalP"/>
    </source>
</evidence>
<protein>
    <submittedName>
        <fullName evidence="9">Penicillin-insensitive murein endopeptidase</fullName>
    </submittedName>
</protein>
<dbReference type="SUPFAM" id="SSF55166">
    <property type="entry name" value="Hedgehog/DD-peptidase"/>
    <property type="match status" value="1"/>
</dbReference>
<evidence type="ECO:0000256" key="5">
    <source>
        <dbReference type="ARBA" id="ARBA00022801"/>
    </source>
</evidence>
<dbReference type="AlphaFoldDB" id="A0AB35BXG6"/>
<dbReference type="GO" id="GO:0006508">
    <property type="term" value="P:proteolysis"/>
    <property type="evidence" value="ECO:0007669"/>
    <property type="project" value="UniProtKB-KW"/>
</dbReference>
<evidence type="ECO:0000256" key="7">
    <source>
        <dbReference type="ARBA" id="ARBA00023049"/>
    </source>
</evidence>
<keyword evidence="2" id="KW-0479">Metal-binding</keyword>
<evidence type="ECO:0000256" key="6">
    <source>
        <dbReference type="ARBA" id="ARBA00022833"/>
    </source>
</evidence>
<dbReference type="RefSeq" id="WP_213403315.1">
    <property type="nucleotide sequence ID" value="NZ_JAGIBT010000001.1"/>
</dbReference>
<dbReference type="InterPro" id="IPR009045">
    <property type="entry name" value="Zn_M74/Hedgehog-like"/>
</dbReference>
<gene>
    <name evidence="9" type="ORF">J7561_01675</name>
</gene>
<evidence type="ECO:0000256" key="4">
    <source>
        <dbReference type="ARBA" id="ARBA00022764"/>
    </source>
</evidence>
<dbReference type="Pfam" id="PF03411">
    <property type="entry name" value="Peptidase_M74"/>
    <property type="match status" value="1"/>
</dbReference>
<evidence type="ECO:0000313" key="9">
    <source>
        <dbReference type="EMBL" id="MBS7823910.1"/>
    </source>
</evidence>
<keyword evidence="7" id="KW-0482">Metalloprotease</keyword>
<evidence type="ECO:0000256" key="2">
    <source>
        <dbReference type="ARBA" id="ARBA00022723"/>
    </source>
</evidence>
<keyword evidence="1" id="KW-0645">Protease</keyword>
<dbReference type="Gene3D" id="3.30.1380.10">
    <property type="match status" value="1"/>
</dbReference>
<name>A0AB35BXG6_9GAMM</name>
<evidence type="ECO:0000313" key="10">
    <source>
        <dbReference type="Proteomes" id="UP000680020"/>
    </source>
</evidence>
<proteinExistence type="predicted"/>
<keyword evidence="5" id="KW-0378">Hydrolase</keyword>
<keyword evidence="3 8" id="KW-0732">Signal</keyword>
<reference evidence="9" key="1">
    <citation type="submission" date="2021-03" db="EMBL/GenBank/DDBJ databases">
        <title>Identification and antibiotic profiling of Wohlfahrtiimonas chitiniclastica, an underestimated human pathogen.</title>
        <authorList>
            <person name="Kopf A."/>
            <person name="Bunk B."/>
            <person name="Coldewey S."/>
            <person name="Gunzer F."/>
            <person name="Riedel T."/>
            <person name="Schroettner P."/>
        </authorList>
    </citation>
    <scope>NUCLEOTIDE SEQUENCE</scope>
    <source>
        <strain evidence="9">DSM 100917</strain>
    </source>
</reference>
<feature type="chain" id="PRO_5044303897" evidence="8">
    <location>
        <begin position="21"/>
        <end position="265"/>
    </location>
</feature>
<dbReference type="GO" id="GO:0030288">
    <property type="term" value="C:outer membrane-bounded periplasmic space"/>
    <property type="evidence" value="ECO:0007669"/>
    <property type="project" value="InterPro"/>
</dbReference>